<dbReference type="OrthoDB" id="10260794at2759"/>
<dbReference type="Proteomes" id="UP000001950">
    <property type="component" value="Chromosome 3"/>
</dbReference>
<feature type="region of interest" description="Disordered" evidence="2">
    <location>
        <begin position="414"/>
        <end position="434"/>
    </location>
</feature>
<feature type="compositionally biased region" description="Acidic residues" evidence="2">
    <location>
        <begin position="414"/>
        <end position="428"/>
    </location>
</feature>
<gene>
    <name evidence="4" type="ORF">TA04540</name>
</gene>
<feature type="region of interest" description="Disordered" evidence="2">
    <location>
        <begin position="29"/>
        <end position="48"/>
    </location>
</feature>
<name>Q4UC05_THEAN</name>
<feature type="coiled-coil region" evidence="1">
    <location>
        <begin position="657"/>
        <end position="691"/>
    </location>
</feature>
<keyword evidence="5" id="KW-1185">Reference proteome</keyword>
<dbReference type="Pfam" id="PF04037">
    <property type="entry name" value="DUF382"/>
    <property type="match status" value="1"/>
</dbReference>
<feature type="compositionally biased region" description="Acidic residues" evidence="2">
    <location>
        <begin position="109"/>
        <end position="135"/>
    </location>
</feature>
<dbReference type="FunCoup" id="Q4UC05">
    <property type="interactions" value="108"/>
</dbReference>
<evidence type="ECO:0000256" key="2">
    <source>
        <dbReference type="SAM" id="MobiDB-lite"/>
    </source>
</evidence>
<dbReference type="SMART" id="SM00581">
    <property type="entry name" value="PSP"/>
    <property type="match status" value="1"/>
</dbReference>
<dbReference type="InterPro" id="IPR052584">
    <property type="entry name" value="U2_snRNP_Complex_Component"/>
</dbReference>
<dbReference type="EMBL" id="CR940352">
    <property type="protein sequence ID" value="CAI75646.1"/>
    <property type="molecule type" value="Genomic_DNA"/>
</dbReference>
<evidence type="ECO:0000313" key="5">
    <source>
        <dbReference type="Proteomes" id="UP000001950"/>
    </source>
</evidence>
<dbReference type="eggNOG" id="KOG2330">
    <property type="taxonomic scope" value="Eukaryota"/>
</dbReference>
<feature type="region of interest" description="Disordered" evidence="2">
    <location>
        <begin position="106"/>
        <end position="140"/>
    </location>
</feature>
<protein>
    <submittedName>
        <fullName evidence="4">Spliceosome-associated protein, putative</fullName>
    </submittedName>
</protein>
<keyword evidence="1" id="KW-0175">Coiled coil</keyword>
<reference evidence="4 5" key="1">
    <citation type="journal article" date="2005" name="Science">
        <title>Genome of the host-cell transforming parasite Theileria annulata compared with T. parva.</title>
        <authorList>
            <person name="Pain A."/>
            <person name="Renauld H."/>
            <person name="Berriman M."/>
            <person name="Murphy L."/>
            <person name="Yeats C.A."/>
            <person name="Weir W."/>
            <person name="Kerhornou A."/>
            <person name="Aslett M."/>
            <person name="Bishop R."/>
            <person name="Bouchier C."/>
            <person name="Cochet M."/>
            <person name="Coulson R.M.R."/>
            <person name="Cronin A."/>
            <person name="de Villiers E.P."/>
            <person name="Fraser A."/>
            <person name="Fosker N."/>
            <person name="Gardner M."/>
            <person name="Goble A."/>
            <person name="Griffiths-Jones S."/>
            <person name="Harris D.E."/>
            <person name="Katzer F."/>
            <person name="Larke N."/>
            <person name="Lord A."/>
            <person name="Maser P."/>
            <person name="McKellar S."/>
            <person name="Mooney P."/>
            <person name="Morton F."/>
            <person name="Nene V."/>
            <person name="O'Neil S."/>
            <person name="Price C."/>
            <person name="Quail M.A."/>
            <person name="Rabbinowitsch E."/>
            <person name="Rawlings N.D."/>
            <person name="Rutter S."/>
            <person name="Saunders D."/>
            <person name="Seeger K."/>
            <person name="Shah T."/>
            <person name="Squares R."/>
            <person name="Squares S."/>
            <person name="Tivey A."/>
            <person name="Walker A.R."/>
            <person name="Woodward J."/>
            <person name="Dobbelaere D.A.E."/>
            <person name="Langsley G."/>
            <person name="Rajandream M.A."/>
            <person name="McKeever D."/>
            <person name="Shiels B."/>
            <person name="Tait A."/>
            <person name="Barrell B.G."/>
            <person name="Hall N."/>
        </authorList>
    </citation>
    <scope>NUCLEOTIDE SEQUENCE [LARGE SCALE GENOMIC DNA]</scope>
    <source>
        <strain evidence="5">Ankara</strain>
    </source>
</reference>
<dbReference type="InterPro" id="IPR006568">
    <property type="entry name" value="PSP_pro-rich"/>
</dbReference>
<dbReference type="VEuPathDB" id="PiroplasmaDB:TA04540"/>
<dbReference type="InParanoid" id="Q4UC05"/>
<dbReference type="PANTHER" id="PTHR12785">
    <property type="entry name" value="SPLICING FACTOR 3B"/>
    <property type="match status" value="1"/>
</dbReference>
<proteinExistence type="predicted"/>
<accession>Q4UC05</accession>
<dbReference type="GO" id="GO:0005634">
    <property type="term" value="C:nucleus"/>
    <property type="evidence" value="ECO:0007669"/>
    <property type="project" value="InterPro"/>
</dbReference>
<sequence length="706" mass="80753">MANKIDLSTIKIVRKKNPSTAKNLLKRLKRKQKQNEHKDVNGPSKTNAQTLKESLKNHFKDFENHLKDSEDIDIEYIPLGINNFIPLNIEDYGDFKGVFEKFSELENQSVEEEPAPVEQEPEEERFDDSDSDEDESQRRMSAKKMMRLMNRPTLYELKQSAEKPEVVEIWDTTASDPKFLVWLKGQRNTVPVPSHWSEKTPFMQNRRSSDKPPYKLPPHIEATKISEIRSALQIKENEKSLKQKQREKARPKSHRMDIDYQTLHDAFFKYAVKPPLTKYGDVYYEGKEMALRMRNCKPGQLSERLKNALGIGENAPPPWLINMQRYFPYTNTITFIIIIYIIHLFGPPPSYPNLRIPGVNAPLPESASFGYQPGGWGNMPTDESGNPLYGYFDSSYYEDNHIDKTFFGEIPQLPEEEEEESESDEEVKEETVKAAQAVSDTPISIGINTPLVDVGLSALDTPLQPMMQATQAPRKAYTVLEPKVAAPSNALFGSQITYQMPPPVATPLGMGGLNTPLGGIATPSLTTEEVDGISTTDQILRQLKYHEEKAKKVHEEAGQIVVTENKDLNKKKKKKQKHFFQPLFSTMVHLISNKLVNMKKIRIEEKRMNLYKLMNEGGGFYSKKEVHKLARMCSIPPMVVKEAESNKLKEELKDIDIDKVCEEYDNLNMKVEELEKNLVDNRVDVVVLKKQISVAKSAIIRFELHI</sequence>
<dbReference type="Pfam" id="PF04046">
    <property type="entry name" value="PSP"/>
    <property type="match status" value="1"/>
</dbReference>
<evidence type="ECO:0000313" key="4">
    <source>
        <dbReference type="EMBL" id="CAI75646.1"/>
    </source>
</evidence>
<dbReference type="RefSeq" id="XP_955122.1">
    <property type="nucleotide sequence ID" value="XM_950029.1"/>
</dbReference>
<dbReference type="KEGG" id="tan:TA04540"/>
<dbReference type="AlphaFoldDB" id="Q4UC05"/>
<evidence type="ECO:0000256" key="1">
    <source>
        <dbReference type="SAM" id="Coils"/>
    </source>
</evidence>
<dbReference type="InterPro" id="IPR007180">
    <property type="entry name" value="DUF382"/>
</dbReference>
<dbReference type="OMA" id="HRMDIDY"/>
<organism evidence="4 5">
    <name type="scientific">Theileria annulata</name>
    <dbReference type="NCBI Taxonomy" id="5874"/>
    <lineage>
        <taxon>Eukaryota</taxon>
        <taxon>Sar</taxon>
        <taxon>Alveolata</taxon>
        <taxon>Apicomplexa</taxon>
        <taxon>Aconoidasida</taxon>
        <taxon>Piroplasmida</taxon>
        <taxon>Theileriidae</taxon>
        <taxon>Theileria</taxon>
    </lineage>
</organism>
<feature type="region of interest" description="Disordered" evidence="2">
    <location>
        <begin position="194"/>
        <end position="218"/>
    </location>
</feature>
<dbReference type="STRING" id="5874.Q4UC05"/>
<dbReference type="GeneID" id="3865282"/>
<dbReference type="PANTHER" id="PTHR12785:SF6">
    <property type="entry name" value="SPLICING FACTOR 3B SUBUNIT 2"/>
    <property type="match status" value="1"/>
</dbReference>
<evidence type="ECO:0000259" key="3">
    <source>
        <dbReference type="SMART" id="SM00581"/>
    </source>
</evidence>
<feature type="domain" description="PSP proline-rich" evidence="3">
    <location>
        <begin position="293"/>
        <end position="365"/>
    </location>
</feature>